<dbReference type="EMBL" id="MW460248">
    <property type="protein sequence ID" value="QSL99582.1"/>
    <property type="molecule type" value="Genomic_DNA"/>
</dbReference>
<evidence type="ECO:0000313" key="1">
    <source>
        <dbReference type="EMBL" id="QSL99582.1"/>
    </source>
</evidence>
<accession>A0A899IN52</accession>
<organism evidence="1 2">
    <name type="scientific">Mycobacterium phage Maco2</name>
    <dbReference type="NCBI Taxonomy" id="2805749"/>
    <lineage>
        <taxon>Viruses</taxon>
        <taxon>Duplodnaviria</taxon>
        <taxon>Heunggongvirae</taxon>
        <taxon>Uroviricota</taxon>
        <taxon>Caudoviricetes</taxon>
        <taxon>Mapvirus</taxon>
        <taxon>Mapvirus Ff47</taxon>
    </lineage>
</organism>
<proteinExistence type="predicted"/>
<dbReference type="Proteomes" id="UP000663627">
    <property type="component" value="Segment"/>
</dbReference>
<name>A0A899IN52_9CAUD</name>
<dbReference type="SUPFAM" id="SSF101386">
    <property type="entry name" value="all-alpha NTP pyrophosphatases"/>
    <property type="match status" value="1"/>
</dbReference>
<protein>
    <recommendedName>
        <fullName evidence="3">dUTPase</fullName>
    </recommendedName>
</protein>
<sequence>MTTVESQIPWTPSDDEFDGLWDSTQPDNVPDILSTMFAQQLKHMQAYAQINEDAQLPPEKWGDLDSRRTQASLREFASYTVEELYEAINNLKNKPWKQTMRETDRDKFFEELADAWHFFIEFHILAGINPTDVFKHYFRKSLVNEQRQINGY</sequence>
<evidence type="ECO:0008006" key="3">
    <source>
        <dbReference type="Google" id="ProtNLM"/>
    </source>
</evidence>
<reference evidence="1" key="1">
    <citation type="submission" date="2021-01" db="EMBL/GenBank/DDBJ databases">
        <authorList>
            <person name="Rakov C."/>
            <person name="Yerushalmy O."/>
            <person name="Alkalay-Oren S."/>
            <person name="Coppenhagen-Glazer S."/>
            <person name="Hazan R."/>
        </authorList>
    </citation>
    <scope>NUCLEOTIDE SEQUENCE</scope>
</reference>
<evidence type="ECO:0000313" key="2">
    <source>
        <dbReference type="Proteomes" id="UP000663627"/>
    </source>
</evidence>
<dbReference type="Gene3D" id="1.20.1670.10">
    <property type="entry name" value="Type II deoxyuridine triphosphatase"/>
    <property type="match status" value="1"/>
</dbReference>